<protein>
    <submittedName>
        <fullName evidence="1">Uncharacterized protein</fullName>
    </submittedName>
</protein>
<dbReference type="Gene3D" id="2.40.70.10">
    <property type="entry name" value="Acid Proteases"/>
    <property type="match status" value="1"/>
</dbReference>
<evidence type="ECO:0000313" key="2">
    <source>
        <dbReference type="Proteomes" id="UP000014500"/>
    </source>
</evidence>
<dbReference type="InterPro" id="IPR021109">
    <property type="entry name" value="Peptidase_aspartic_dom_sf"/>
</dbReference>
<keyword evidence="2" id="KW-1185">Reference proteome</keyword>
<dbReference type="AlphaFoldDB" id="T1IKZ4"/>
<dbReference type="HOGENOM" id="CLU_1557230_0_0_1"/>
<dbReference type="EnsemblMetazoa" id="SMAR001609-RA">
    <property type="protein sequence ID" value="SMAR001609-PA"/>
    <property type="gene ID" value="SMAR001609"/>
</dbReference>
<sequence>MSRKSNATPSWQDIARSCDTISSEFAKMSEFFKQIGNLTYNGLVATGSPKSIMGEHLFKKTGYSPDCIVKNKEYLPSGPHTCAPMGEAVLKVEWGKNQVTPFPFKIVAKEASDIVLGWDFQVAVGLVIDFGQRVFTSDKIPGLVLPYENVEAEENLTDVRFQLFIVPFDFNF</sequence>
<name>T1IKZ4_STRMM</name>
<reference evidence="1" key="2">
    <citation type="submission" date="2015-02" db="UniProtKB">
        <authorList>
            <consortium name="EnsemblMetazoa"/>
        </authorList>
    </citation>
    <scope>IDENTIFICATION</scope>
</reference>
<accession>T1IKZ4</accession>
<evidence type="ECO:0000313" key="1">
    <source>
        <dbReference type="EnsemblMetazoa" id="SMAR001609-PA"/>
    </source>
</evidence>
<reference evidence="2" key="1">
    <citation type="submission" date="2011-05" db="EMBL/GenBank/DDBJ databases">
        <authorList>
            <person name="Richards S.R."/>
            <person name="Qu J."/>
            <person name="Jiang H."/>
            <person name="Jhangiani S.N."/>
            <person name="Agravi P."/>
            <person name="Goodspeed R."/>
            <person name="Gross S."/>
            <person name="Mandapat C."/>
            <person name="Jackson L."/>
            <person name="Mathew T."/>
            <person name="Pu L."/>
            <person name="Thornton R."/>
            <person name="Saada N."/>
            <person name="Wilczek-Boney K.B."/>
            <person name="Lee S."/>
            <person name="Kovar C."/>
            <person name="Wu Y."/>
            <person name="Scherer S.E."/>
            <person name="Worley K.C."/>
            <person name="Muzny D.M."/>
            <person name="Gibbs R."/>
        </authorList>
    </citation>
    <scope>NUCLEOTIDE SEQUENCE</scope>
    <source>
        <strain evidence="2">Brora</strain>
    </source>
</reference>
<dbReference type="EMBL" id="AFFK01015864">
    <property type="status" value="NOT_ANNOTATED_CDS"/>
    <property type="molecule type" value="Genomic_DNA"/>
</dbReference>
<dbReference type="Proteomes" id="UP000014500">
    <property type="component" value="Unassembled WGS sequence"/>
</dbReference>
<dbReference type="PhylomeDB" id="T1IKZ4"/>
<organism evidence="1 2">
    <name type="scientific">Strigamia maritima</name>
    <name type="common">European centipede</name>
    <name type="synonym">Geophilus maritimus</name>
    <dbReference type="NCBI Taxonomy" id="126957"/>
    <lineage>
        <taxon>Eukaryota</taxon>
        <taxon>Metazoa</taxon>
        <taxon>Ecdysozoa</taxon>
        <taxon>Arthropoda</taxon>
        <taxon>Myriapoda</taxon>
        <taxon>Chilopoda</taxon>
        <taxon>Pleurostigmophora</taxon>
        <taxon>Geophilomorpha</taxon>
        <taxon>Linotaeniidae</taxon>
        <taxon>Strigamia</taxon>
    </lineage>
</organism>
<proteinExistence type="predicted"/>